<organism evidence="2 3">
    <name type="scientific">Massariosphaeria phaeospora</name>
    <dbReference type="NCBI Taxonomy" id="100035"/>
    <lineage>
        <taxon>Eukaryota</taxon>
        <taxon>Fungi</taxon>
        <taxon>Dikarya</taxon>
        <taxon>Ascomycota</taxon>
        <taxon>Pezizomycotina</taxon>
        <taxon>Dothideomycetes</taxon>
        <taxon>Pleosporomycetidae</taxon>
        <taxon>Pleosporales</taxon>
        <taxon>Pleosporales incertae sedis</taxon>
        <taxon>Massariosphaeria</taxon>
    </lineage>
</organism>
<proteinExistence type="predicted"/>
<dbReference type="InterPro" id="IPR011333">
    <property type="entry name" value="SKP1/BTB/POZ_sf"/>
</dbReference>
<dbReference type="Proteomes" id="UP000481861">
    <property type="component" value="Unassembled WGS sequence"/>
</dbReference>
<dbReference type="EMBL" id="JAADJZ010000009">
    <property type="protein sequence ID" value="KAF2872401.1"/>
    <property type="molecule type" value="Genomic_DNA"/>
</dbReference>
<gene>
    <name evidence="2" type="ORF">BDV95DRAFT_606017</name>
</gene>
<keyword evidence="3" id="KW-1185">Reference proteome</keyword>
<dbReference type="AlphaFoldDB" id="A0A7C8MAZ9"/>
<dbReference type="PROSITE" id="PS50097">
    <property type="entry name" value="BTB"/>
    <property type="match status" value="1"/>
</dbReference>
<dbReference type="OrthoDB" id="194443at2759"/>
<accession>A0A7C8MAZ9</accession>
<dbReference type="Gene3D" id="3.30.710.10">
    <property type="entry name" value="Potassium Channel Kv1.1, Chain A"/>
    <property type="match status" value="1"/>
</dbReference>
<dbReference type="Pfam" id="PF00651">
    <property type="entry name" value="BTB"/>
    <property type="match status" value="1"/>
</dbReference>
<feature type="domain" description="BTB" evidence="1">
    <location>
        <begin position="33"/>
        <end position="102"/>
    </location>
</feature>
<dbReference type="SUPFAM" id="SSF54695">
    <property type="entry name" value="POZ domain"/>
    <property type="match status" value="1"/>
</dbReference>
<sequence length="270" mass="31008">MATEDLKTIPLRGSHYRSDADDGRFSFSKLSRTIATVTVGEGEEDFYIHLELLCKHSHYFDKLFKGQFKEGGSTLTTLRDVDVPTWTAFMDFVYNVQPILSYSKSKHYRIDESAPDLTELYIFADKYDVPSLRTRIVSAVWRVLLMSDPICKGPQPHRLPPCKDIGLAFGNLPETSPLCRLFVDIHCRNYDDDKVGDMEKEARLNIPVEFDLAVTRRHEKLRKLMVKGDIGVMYDLNMKDYREGESEPFSCLCSFRGGPHKIHAQKSEDK</sequence>
<dbReference type="InterPro" id="IPR000210">
    <property type="entry name" value="BTB/POZ_dom"/>
</dbReference>
<reference evidence="2 3" key="1">
    <citation type="submission" date="2020-01" db="EMBL/GenBank/DDBJ databases">
        <authorList>
            <consortium name="DOE Joint Genome Institute"/>
            <person name="Haridas S."/>
            <person name="Albert R."/>
            <person name="Binder M."/>
            <person name="Bloem J."/>
            <person name="Labutti K."/>
            <person name="Salamov A."/>
            <person name="Andreopoulos B."/>
            <person name="Baker S.E."/>
            <person name="Barry K."/>
            <person name="Bills G."/>
            <person name="Bluhm B.H."/>
            <person name="Cannon C."/>
            <person name="Castanera R."/>
            <person name="Culley D.E."/>
            <person name="Daum C."/>
            <person name="Ezra D."/>
            <person name="Gonzalez J.B."/>
            <person name="Henrissat B."/>
            <person name="Kuo A."/>
            <person name="Liang C."/>
            <person name="Lipzen A."/>
            <person name="Lutzoni F."/>
            <person name="Magnuson J."/>
            <person name="Mondo S."/>
            <person name="Nolan M."/>
            <person name="Ohm R."/>
            <person name="Pangilinan J."/>
            <person name="Park H.-J.H."/>
            <person name="Ramirez L."/>
            <person name="Alfaro M."/>
            <person name="Sun H."/>
            <person name="Tritt A."/>
            <person name="Yoshinaga Y."/>
            <person name="Zwiers L.-H.L."/>
            <person name="Turgeon B.G."/>
            <person name="Goodwin S.B."/>
            <person name="Spatafora J.W."/>
            <person name="Crous P.W."/>
            <person name="Grigoriev I.V."/>
        </authorList>
    </citation>
    <scope>NUCLEOTIDE SEQUENCE [LARGE SCALE GENOMIC DNA]</scope>
    <source>
        <strain evidence="2 3">CBS 611.86</strain>
    </source>
</reference>
<dbReference type="PANTHER" id="PTHR47843:SF2">
    <property type="entry name" value="BTB DOMAIN-CONTAINING PROTEIN"/>
    <property type="match status" value="1"/>
</dbReference>
<dbReference type="SMART" id="SM00225">
    <property type="entry name" value="BTB"/>
    <property type="match status" value="1"/>
</dbReference>
<dbReference type="PANTHER" id="PTHR47843">
    <property type="entry name" value="BTB DOMAIN-CONTAINING PROTEIN-RELATED"/>
    <property type="match status" value="1"/>
</dbReference>
<comment type="caution">
    <text evidence="2">The sequence shown here is derived from an EMBL/GenBank/DDBJ whole genome shotgun (WGS) entry which is preliminary data.</text>
</comment>
<evidence type="ECO:0000259" key="1">
    <source>
        <dbReference type="PROSITE" id="PS50097"/>
    </source>
</evidence>
<evidence type="ECO:0000313" key="2">
    <source>
        <dbReference type="EMBL" id="KAF2872401.1"/>
    </source>
</evidence>
<name>A0A7C8MAZ9_9PLEO</name>
<protein>
    <recommendedName>
        <fullName evidence="1">BTB domain-containing protein</fullName>
    </recommendedName>
</protein>
<evidence type="ECO:0000313" key="3">
    <source>
        <dbReference type="Proteomes" id="UP000481861"/>
    </source>
</evidence>